<organism evidence="2 3">
    <name type="scientific">Sordaria brevicollis</name>
    <dbReference type="NCBI Taxonomy" id="83679"/>
    <lineage>
        <taxon>Eukaryota</taxon>
        <taxon>Fungi</taxon>
        <taxon>Dikarya</taxon>
        <taxon>Ascomycota</taxon>
        <taxon>Pezizomycotina</taxon>
        <taxon>Sordariomycetes</taxon>
        <taxon>Sordariomycetidae</taxon>
        <taxon>Sordariales</taxon>
        <taxon>Sordariaceae</taxon>
        <taxon>Sordaria</taxon>
    </lineage>
</organism>
<reference evidence="2" key="1">
    <citation type="journal article" date="2023" name="Mol. Phylogenet. Evol.">
        <title>Genome-scale phylogeny and comparative genomics of the fungal order Sordariales.</title>
        <authorList>
            <person name="Hensen N."/>
            <person name="Bonometti L."/>
            <person name="Westerberg I."/>
            <person name="Brannstrom I.O."/>
            <person name="Guillou S."/>
            <person name="Cros-Aarteil S."/>
            <person name="Calhoun S."/>
            <person name="Haridas S."/>
            <person name="Kuo A."/>
            <person name="Mondo S."/>
            <person name="Pangilinan J."/>
            <person name="Riley R."/>
            <person name="LaButti K."/>
            <person name="Andreopoulos B."/>
            <person name="Lipzen A."/>
            <person name="Chen C."/>
            <person name="Yan M."/>
            <person name="Daum C."/>
            <person name="Ng V."/>
            <person name="Clum A."/>
            <person name="Steindorff A."/>
            <person name="Ohm R.A."/>
            <person name="Martin F."/>
            <person name="Silar P."/>
            <person name="Natvig D.O."/>
            <person name="Lalanne C."/>
            <person name="Gautier V."/>
            <person name="Ament-Velasquez S.L."/>
            <person name="Kruys A."/>
            <person name="Hutchinson M.I."/>
            <person name="Powell A.J."/>
            <person name="Barry K."/>
            <person name="Miller A.N."/>
            <person name="Grigoriev I.V."/>
            <person name="Debuchy R."/>
            <person name="Gladieux P."/>
            <person name="Hiltunen Thoren M."/>
            <person name="Johannesson H."/>
        </authorList>
    </citation>
    <scope>NUCLEOTIDE SEQUENCE</scope>
    <source>
        <strain evidence="2">FGSC 1904</strain>
    </source>
</reference>
<gene>
    <name evidence="2" type="ORF">B0T20DRAFT_423680</name>
</gene>
<keyword evidence="1" id="KW-0732">Signal</keyword>
<evidence type="ECO:0000313" key="2">
    <source>
        <dbReference type="EMBL" id="KAK3391420.1"/>
    </source>
</evidence>
<protein>
    <recommendedName>
        <fullName evidence="4">Secreted protein</fullName>
    </recommendedName>
</protein>
<comment type="caution">
    <text evidence="2">The sequence shown here is derived from an EMBL/GenBank/DDBJ whole genome shotgun (WGS) entry which is preliminary data.</text>
</comment>
<reference evidence="2" key="2">
    <citation type="submission" date="2023-07" db="EMBL/GenBank/DDBJ databases">
        <authorList>
            <consortium name="Lawrence Berkeley National Laboratory"/>
            <person name="Haridas S."/>
            <person name="Hensen N."/>
            <person name="Bonometti L."/>
            <person name="Westerberg I."/>
            <person name="Brannstrom I.O."/>
            <person name="Guillou S."/>
            <person name="Cros-Aarteil S."/>
            <person name="Calhoun S."/>
            <person name="Kuo A."/>
            <person name="Mondo S."/>
            <person name="Pangilinan J."/>
            <person name="Riley R."/>
            <person name="LaButti K."/>
            <person name="Andreopoulos B."/>
            <person name="Lipzen A."/>
            <person name="Chen C."/>
            <person name="Yanf M."/>
            <person name="Daum C."/>
            <person name="Ng V."/>
            <person name="Clum A."/>
            <person name="Steindorff A."/>
            <person name="Ohm R."/>
            <person name="Martin F."/>
            <person name="Silar P."/>
            <person name="Natvig D."/>
            <person name="Lalanne C."/>
            <person name="Gautier V."/>
            <person name="Ament-velasquez S.L."/>
            <person name="Kruys A."/>
            <person name="Hutchinson M.I."/>
            <person name="Powell A.J."/>
            <person name="Barry K."/>
            <person name="Miller A.N."/>
            <person name="Grigoriev I.V."/>
            <person name="Debuchy R."/>
            <person name="Gladieux P."/>
            <person name="Thoren M.H."/>
            <person name="Johannesson H."/>
        </authorList>
    </citation>
    <scope>NUCLEOTIDE SEQUENCE</scope>
    <source>
        <strain evidence="2">FGSC 1904</strain>
    </source>
</reference>
<proteinExistence type="predicted"/>
<dbReference type="EMBL" id="JAUTDP010000013">
    <property type="protein sequence ID" value="KAK3391420.1"/>
    <property type="molecule type" value="Genomic_DNA"/>
</dbReference>
<dbReference type="Proteomes" id="UP001281003">
    <property type="component" value="Unassembled WGS sequence"/>
</dbReference>
<evidence type="ECO:0000313" key="3">
    <source>
        <dbReference type="Proteomes" id="UP001281003"/>
    </source>
</evidence>
<sequence length="71" mass="7994">MSRICELLFNLSPMFGAWGCPVLALYVCPRNQQVGNQPVTSHSYLIRRSFIKRFPGKGENNCTYARSALQG</sequence>
<keyword evidence="3" id="KW-1185">Reference proteome</keyword>
<feature type="signal peptide" evidence="1">
    <location>
        <begin position="1"/>
        <end position="19"/>
    </location>
</feature>
<evidence type="ECO:0008006" key="4">
    <source>
        <dbReference type="Google" id="ProtNLM"/>
    </source>
</evidence>
<name>A0AAE0U5J5_SORBR</name>
<feature type="chain" id="PRO_5042005439" description="Secreted protein" evidence="1">
    <location>
        <begin position="20"/>
        <end position="71"/>
    </location>
</feature>
<evidence type="ECO:0000256" key="1">
    <source>
        <dbReference type="SAM" id="SignalP"/>
    </source>
</evidence>
<dbReference type="AlphaFoldDB" id="A0AAE0U5J5"/>
<accession>A0AAE0U5J5</accession>